<name>A0A1Y2ESS2_PROLT</name>
<dbReference type="Proteomes" id="UP000193685">
    <property type="component" value="Unassembled WGS sequence"/>
</dbReference>
<dbReference type="GeneID" id="63786829"/>
<dbReference type="InterPro" id="IPR017926">
    <property type="entry name" value="GATASE"/>
</dbReference>
<dbReference type="OrthoDB" id="92161at2759"/>
<dbReference type="GO" id="GO:0005829">
    <property type="term" value="C:cytosol"/>
    <property type="evidence" value="ECO:0007669"/>
    <property type="project" value="TreeGrafter"/>
</dbReference>
<dbReference type="PROSITE" id="PS51273">
    <property type="entry name" value="GATASE_TYPE_1"/>
    <property type="match status" value="1"/>
</dbReference>
<dbReference type="GO" id="GO:0016740">
    <property type="term" value="F:transferase activity"/>
    <property type="evidence" value="ECO:0007669"/>
    <property type="project" value="UniProtKB-KW"/>
</dbReference>
<dbReference type="Gene3D" id="3.40.50.880">
    <property type="match status" value="1"/>
</dbReference>
<feature type="domain" description="Glutamine amidotransferase" evidence="1">
    <location>
        <begin position="60"/>
        <end position="201"/>
    </location>
</feature>
<protein>
    <submittedName>
        <fullName evidence="2">Class I glutamine amidotransferase-like protein</fullName>
    </submittedName>
</protein>
<keyword evidence="3" id="KW-1185">Reference proteome</keyword>
<proteinExistence type="predicted"/>
<keyword evidence="2" id="KW-0315">Glutamine amidotransferase</keyword>
<organism evidence="2 3">
    <name type="scientific">Protomyces lactucae-debilis</name>
    <dbReference type="NCBI Taxonomy" id="2754530"/>
    <lineage>
        <taxon>Eukaryota</taxon>
        <taxon>Fungi</taxon>
        <taxon>Dikarya</taxon>
        <taxon>Ascomycota</taxon>
        <taxon>Taphrinomycotina</taxon>
        <taxon>Taphrinomycetes</taxon>
        <taxon>Taphrinales</taxon>
        <taxon>Protomycetaceae</taxon>
        <taxon>Protomyces</taxon>
    </lineage>
</organism>
<reference evidence="2 3" key="1">
    <citation type="submission" date="2016-07" db="EMBL/GenBank/DDBJ databases">
        <title>Pervasive Adenine N6-methylation of Active Genes in Fungi.</title>
        <authorList>
            <consortium name="DOE Joint Genome Institute"/>
            <person name="Mondo S.J."/>
            <person name="Dannebaum R.O."/>
            <person name="Kuo R.C."/>
            <person name="Labutti K."/>
            <person name="Haridas S."/>
            <person name="Kuo A."/>
            <person name="Salamov A."/>
            <person name="Ahrendt S.R."/>
            <person name="Lipzen A."/>
            <person name="Sullivan W."/>
            <person name="Andreopoulos W.B."/>
            <person name="Clum A."/>
            <person name="Lindquist E."/>
            <person name="Daum C."/>
            <person name="Ramamoorthy G.K."/>
            <person name="Gryganskyi A."/>
            <person name="Culley D."/>
            <person name="Magnuson J.K."/>
            <person name="James T.Y."/>
            <person name="O'Malley M.A."/>
            <person name="Stajich J.E."/>
            <person name="Spatafora J.W."/>
            <person name="Visel A."/>
            <person name="Grigoriev I.V."/>
        </authorList>
    </citation>
    <scope>NUCLEOTIDE SEQUENCE [LARGE SCALE GENOMIC DNA]</scope>
    <source>
        <strain evidence="2 3">12-1054</strain>
    </source>
</reference>
<accession>A0A1Y2ESS2</accession>
<evidence type="ECO:0000313" key="3">
    <source>
        <dbReference type="Proteomes" id="UP000193685"/>
    </source>
</evidence>
<dbReference type="PANTHER" id="PTHR42695">
    <property type="entry name" value="GLUTAMINE AMIDOTRANSFERASE YLR126C-RELATED"/>
    <property type="match status" value="1"/>
</dbReference>
<dbReference type="OMA" id="VIAWSEM"/>
<dbReference type="GO" id="GO:0005634">
    <property type="term" value="C:nucleus"/>
    <property type="evidence" value="ECO:0007669"/>
    <property type="project" value="TreeGrafter"/>
</dbReference>
<dbReference type="InterPro" id="IPR029062">
    <property type="entry name" value="Class_I_gatase-like"/>
</dbReference>
<evidence type="ECO:0000259" key="1">
    <source>
        <dbReference type="Pfam" id="PF00117"/>
    </source>
</evidence>
<dbReference type="Pfam" id="PF00117">
    <property type="entry name" value="GATase"/>
    <property type="match status" value="1"/>
</dbReference>
<keyword evidence="2" id="KW-0808">Transferase</keyword>
<dbReference type="AlphaFoldDB" id="A0A1Y2ESS2"/>
<sequence>MTVLKVACFLNTHPSSGDLGMDYDQWHKAYRTFLLHSIIASGHAIELDYHAFDPIKAQVYPSTDDLNSFDLILLTGGTDHLYQDIPWVAKMVSFLQDVVQNHTCKVIAICWGFQAVAAACGGQVMENTKGLEVGITPVTLNEKGSAFFHRGPQLRIHQVHKRIISKLPDGFQLLGSSDKTENQIAMLPGRILCFQGHPELTEAILRVCLSDTSHFGKQPVDEQLDEHDGIEIGARLVEWLVSDTPVV</sequence>
<gene>
    <name evidence="2" type="ORF">BCR37DRAFT_384436</name>
</gene>
<dbReference type="EMBL" id="MCFI01000029">
    <property type="protein sequence ID" value="ORY74620.1"/>
    <property type="molecule type" value="Genomic_DNA"/>
</dbReference>
<comment type="caution">
    <text evidence="2">The sequence shown here is derived from an EMBL/GenBank/DDBJ whole genome shotgun (WGS) entry which is preliminary data.</text>
</comment>
<dbReference type="InterPro" id="IPR044992">
    <property type="entry name" value="ChyE-like"/>
</dbReference>
<dbReference type="RefSeq" id="XP_040722094.1">
    <property type="nucleotide sequence ID" value="XM_040870230.1"/>
</dbReference>
<evidence type="ECO:0000313" key="2">
    <source>
        <dbReference type="EMBL" id="ORY74620.1"/>
    </source>
</evidence>
<dbReference type="STRING" id="56484.A0A1Y2ESS2"/>
<dbReference type="SUPFAM" id="SSF52317">
    <property type="entry name" value="Class I glutamine amidotransferase-like"/>
    <property type="match status" value="1"/>
</dbReference>
<dbReference type="PANTHER" id="PTHR42695:SF5">
    <property type="entry name" value="GLUTAMINE AMIDOTRANSFERASE YLR126C-RELATED"/>
    <property type="match status" value="1"/>
</dbReference>
<dbReference type="CDD" id="cd01741">
    <property type="entry name" value="GATase1_1"/>
    <property type="match status" value="1"/>
</dbReference>